<protein>
    <submittedName>
        <fullName evidence="3">Uncharacterized protein</fullName>
    </submittedName>
</protein>
<evidence type="ECO:0000256" key="1">
    <source>
        <dbReference type="SAM" id="MobiDB-lite"/>
    </source>
</evidence>
<dbReference type="Proteomes" id="UP001596513">
    <property type="component" value="Unassembled WGS sequence"/>
</dbReference>
<dbReference type="RefSeq" id="WP_380204639.1">
    <property type="nucleotide sequence ID" value="NZ_JBHTEK010000001.1"/>
</dbReference>
<evidence type="ECO:0000313" key="4">
    <source>
        <dbReference type="Proteomes" id="UP001596513"/>
    </source>
</evidence>
<proteinExistence type="predicted"/>
<feature type="chain" id="PRO_5045693328" evidence="2">
    <location>
        <begin position="22"/>
        <end position="144"/>
    </location>
</feature>
<comment type="caution">
    <text evidence="3">The sequence shown here is derived from an EMBL/GenBank/DDBJ whole genome shotgun (WGS) entry which is preliminary data.</text>
</comment>
<reference evidence="4" key="1">
    <citation type="journal article" date="2019" name="Int. J. Syst. Evol. Microbiol.">
        <title>The Global Catalogue of Microorganisms (GCM) 10K type strain sequencing project: providing services to taxonomists for standard genome sequencing and annotation.</title>
        <authorList>
            <consortium name="The Broad Institute Genomics Platform"/>
            <consortium name="The Broad Institute Genome Sequencing Center for Infectious Disease"/>
            <person name="Wu L."/>
            <person name="Ma J."/>
        </authorList>
    </citation>
    <scope>NUCLEOTIDE SEQUENCE [LARGE SCALE GENOMIC DNA]</scope>
    <source>
        <strain evidence="4">JCM 19635</strain>
    </source>
</reference>
<organism evidence="3 4">
    <name type="scientific">Hymenobacter humi</name>
    <dbReference type="NCBI Taxonomy" id="1411620"/>
    <lineage>
        <taxon>Bacteria</taxon>
        <taxon>Pseudomonadati</taxon>
        <taxon>Bacteroidota</taxon>
        <taxon>Cytophagia</taxon>
        <taxon>Cytophagales</taxon>
        <taxon>Hymenobacteraceae</taxon>
        <taxon>Hymenobacter</taxon>
    </lineage>
</organism>
<name>A0ABW2U6M0_9BACT</name>
<sequence>MRKTTLLAAAALLSSPGLTLAQNTPEENNPNVDAPFVRKIRADRPGQTITAQVLRAGRFQLEAGTQRQIPSSGSSLSSSGATLRIGFFNSMELRVSQPYLSRYQRRDPESGQAGHEFGLGPGSRWGQVHDFAQLRHPHPNSHPG</sequence>
<gene>
    <name evidence="3" type="ORF">ACFQT0_18515</name>
</gene>
<keyword evidence="2" id="KW-0732">Signal</keyword>
<accession>A0ABW2U6M0</accession>
<feature type="compositionally biased region" description="Basic residues" evidence="1">
    <location>
        <begin position="135"/>
        <end position="144"/>
    </location>
</feature>
<evidence type="ECO:0000256" key="2">
    <source>
        <dbReference type="SAM" id="SignalP"/>
    </source>
</evidence>
<feature type="signal peptide" evidence="2">
    <location>
        <begin position="1"/>
        <end position="21"/>
    </location>
</feature>
<feature type="region of interest" description="Disordered" evidence="1">
    <location>
        <begin position="102"/>
        <end position="144"/>
    </location>
</feature>
<evidence type="ECO:0000313" key="3">
    <source>
        <dbReference type="EMBL" id="MFC7669120.1"/>
    </source>
</evidence>
<keyword evidence="4" id="KW-1185">Reference proteome</keyword>
<dbReference type="EMBL" id="JBHTEK010000001">
    <property type="protein sequence ID" value="MFC7669120.1"/>
    <property type="molecule type" value="Genomic_DNA"/>
</dbReference>